<feature type="region of interest" description="Disordered" evidence="7">
    <location>
        <begin position="167"/>
        <end position="307"/>
    </location>
</feature>
<evidence type="ECO:0000259" key="8">
    <source>
        <dbReference type="PROSITE" id="PS50217"/>
    </source>
</evidence>
<feature type="compositionally biased region" description="Low complexity" evidence="7">
    <location>
        <begin position="244"/>
        <end position="256"/>
    </location>
</feature>
<dbReference type="Proteomes" id="UP000193560">
    <property type="component" value="Unassembled WGS sequence"/>
</dbReference>
<dbReference type="GO" id="GO:0005634">
    <property type="term" value="C:nucleus"/>
    <property type="evidence" value="ECO:0007669"/>
    <property type="project" value="UniProtKB-SubCell"/>
</dbReference>
<gene>
    <name evidence="9" type="ORF">BCR42DRAFT_418800</name>
</gene>
<dbReference type="AlphaFoldDB" id="A0A1X2IC27"/>
<accession>A0A1X2IC27</accession>
<dbReference type="Pfam" id="PF11785">
    <property type="entry name" value="Aft1_OSA"/>
    <property type="match status" value="1"/>
</dbReference>
<feature type="compositionally biased region" description="Polar residues" evidence="7">
    <location>
        <begin position="433"/>
        <end position="442"/>
    </location>
</feature>
<feature type="compositionally biased region" description="Polar residues" evidence="7">
    <location>
        <begin position="72"/>
        <end position="86"/>
    </location>
</feature>
<feature type="compositionally biased region" description="Low complexity" evidence="7">
    <location>
        <begin position="458"/>
        <end position="469"/>
    </location>
</feature>
<evidence type="ECO:0000256" key="7">
    <source>
        <dbReference type="SAM" id="MobiDB-lite"/>
    </source>
</evidence>
<keyword evidence="2" id="KW-0805">Transcription regulation</keyword>
<protein>
    <recommendedName>
        <fullName evidence="8">BZIP domain-containing protein</fullName>
    </recommendedName>
</protein>
<name>A0A1X2IC27_9FUNG</name>
<dbReference type="InterPro" id="IPR020956">
    <property type="entry name" value="TF_Aft1_OSM"/>
</dbReference>
<dbReference type="CDD" id="cd14687">
    <property type="entry name" value="bZIP_ATF2"/>
    <property type="match status" value="1"/>
</dbReference>
<evidence type="ECO:0000256" key="2">
    <source>
        <dbReference type="ARBA" id="ARBA00023015"/>
    </source>
</evidence>
<dbReference type="PROSITE" id="PS50217">
    <property type="entry name" value="BZIP"/>
    <property type="match status" value="1"/>
</dbReference>
<feature type="domain" description="BZIP" evidence="8">
    <location>
        <begin position="305"/>
        <end position="368"/>
    </location>
</feature>
<comment type="subcellular location">
    <subcellularLocation>
        <location evidence="1">Nucleus</location>
    </subcellularLocation>
</comment>
<dbReference type="FunFam" id="1.20.5.170:FF:000053">
    <property type="entry name" value="BZIP transcription factor AtfA"/>
    <property type="match status" value="1"/>
</dbReference>
<feature type="compositionally biased region" description="Low complexity" evidence="7">
    <location>
        <begin position="411"/>
        <end position="427"/>
    </location>
</feature>
<dbReference type="InterPro" id="IPR051027">
    <property type="entry name" value="bZIP_transcription_factors"/>
</dbReference>
<organism evidence="9 10">
    <name type="scientific">Absidia repens</name>
    <dbReference type="NCBI Taxonomy" id="90262"/>
    <lineage>
        <taxon>Eukaryota</taxon>
        <taxon>Fungi</taxon>
        <taxon>Fungi incertae sedis</taxon>
        <taxon>Mucoromycota</taxon>
        <taxon>Mucoromycotina</taxon>
        <taxon>Mucoromycetes</taxon>
        <taxon>Mucorales</taxon>
        <taxon>Cunninghamellaceae</taxon>
        <taxon>Absidia</taxon>
    </lineage>
</organism>
<evidence type="ECO:0000313" key="9">
    <source>
        <dbReference type="EMBL" id="ORZ13654.1"/>
    </source>
</evidence>
<dbReference type="SMART" id="SM00338">
    <property type="entry name" value="BRLZ"/>
    <property type="match status" value="1"/>
</dbReference>
<dbReference type="InterPro" id="IPR004827">
    <property type="entry name" value="bZIP"/>
</dbReference>
<dbReference type="Pfam" id="PF00170">
    <property type="entry name" value="bZIP_1"/>
    <property type="match status" value="1"/>
</dbReference>
<dbReference type="PANTHER" id="PTHR19304">
    <property type="entry name" value="CYCLIC-AMP RESPONSE ELEMENT BINDING PROTEIN"/>
    <property type="match status" value="1"/>
</dbReference>
<feature type="compositionally biased region" description="Polar residues" evidence="7">
    <location>
        <begin position="27"/>
        <end position="52"/>
    </location>
</feature>
<evidence type="ECO:0000313" key="10">
    <source>
        <dbReference type="Proteomes" id="UP000193560"/>
    </source>
</evidence>
<dbReference type="Gene3D" id="1.20.5.170">
    <property type="match status" value="1"/>
</dbReference>
<evidence type="ECO:0000256" key="6">
    <source>
        <dbReference type="SAM" id="Coils"/>
    </source>
</evidence>
<evidence type="ECO:0000256" key="3">
    <source>
        <dbReference type="ARBA" id="ARBA00023125"/>
    </source>
</evidence>
<feature type="compositionally biased region" description="Low complexity" evidence="7">
    <location>
        <begin position="97"/>
        <end position="113"/>
    </location>
</feature>
<dbReference type="InterPro" id="IPR046347">
    <property type="entry name" value="bZIP_sf"/>
</dbReference>
<keyword evidence="10" id="KW-1185">Reference proteome</keyword>
<feature type="compositionally biased region" description="Polar residues" evidence="7">
    <location>
        <begin position="376"/>
        <end position="391"/>
    </location>
</feature>
<dbReference type="EMBL" id="MCGE01000016">
    <property type="protein sequence ID" value="ORZ13654.1"/>
    <property type="molecule type" value="Genomic_DNA"/>
</dbReference>
<dbReference type="OrthoDB" id="295274at2759"/>
<keyword evidence="4" id="KW-0804">Transcription</keyword>
<dbReference type="STRING" id="90262.A0A1X2IC27"/>
<evidence type="ECO:0000256" key="5">
    <source>
        <dbReference type="ARBA" id="ARBA00023242"/>
    </source>
</evidence>
<dbReference type="GO" id="GO:0003677">
    <property type="term" value="F:DNA binding"/>
    <property type="evidence" value="ECO:0007669"/>
    <property type="project" value="UniProtKB-KW"/>
</dbReference>
<feature type="compositionally biased region" description="Basic residues" evidence="7">
    <location>
        <begin position="444"/>
        <end position="456"/>
    </location>
</feature>
<keyword evidence="6" id="KW-0175">Coiled coil</keyword>
<keyword evidence="5" id="KW-0539">Nucleus</keyword>
<sequence length="498" mass="54250">MVNDQTQDNIANTSIDPKSVLVENSANTIDGAASQQPSESQHVYAQQVTNSPPMAVLPLNPSAKLDQEPNPFEQSFSSASKTSPGSEKSKLPPGTNTTAATTTTTASSTTASTGSVKHDCRLYFQPTTNESLKLPPVAAMTSPAGTTVMSSVPKDIASQYAWDSLRAGPLSPSMLQRPTNPDDYAYSNIAPSSSLLSYPEYPPNSYQSKNEPYYPHERTQSVPKYQDKQQPSPPQKSNKRSATNKKNTSNNTKATTPVSPVSPSRGRKLQIDNHHDNDDGEDDGDDMDDDDSGKVVKKSRTGEDDEKRKNFLERNRLAALKCRQRKKQWLNNLQAKVEYLTNDNEQLQIQTNSLRDEIMNLKTLLLAHKDCPISQANNGLPTNMNSKTMGTQPPPPSQQQQPSLLHSTGGSNAASTVSSVPTTATMAPMYTQRPFNNQSSPVNHPHHHQQRQHQHRLSTSSTGSQPPSGALNMVMVSQHQVTAPQSSTVSSSSGVMQF</sequence>
<keyword evidence="3" id="KW-0238">DNA-binding</keyword>
<feature type="coiled-coil region" evidence="6">
    <location>
        <begin position="330"/>
        <end position="364"/>
    </location>
</feature>
<reference evidence="9 10" key="1">
    <citation type="submission" date="2016-07" db="EMBL/GenBank/DDBJ databases">
        <title>Pervasive Adenine N6-methylation of Active Genes in Fungi.</title>
        <authorList>
            <consortium name="DOE Joint Genome Institute"/>
            <person name="Mondo S.J."/>
            <person name="Dannebaum R.O."/>
            <person name="Kuo R.C."/>
            <person name="Labutti K."/>
            <person name="Haridas S."/>
            <person name="Kuo A."/>
            <person name="Salamov A."/>
            <person name="Ahrendt S.R."/>
            <person name="Lipzen A."/>
            <person name="Sullivan W."/>
            <person name="Andreopoulos W.B."/>
            <person name="Clum A."/>
            <person name="Lindquist E."/>
            <person name="Daum C."/>
            <person name="Ramamoorthy G.K."/>
            <person name="Gryganskyi A."/>
            <person name="Culley D."/>
            <person name="Magnuson J.K."/>
            <person name="James T.Y."/>
            <person name="O'Malley M.A."/>
            <person name="Stajich J.E."/>
            <person name="Spatafora J.W."/>
            <person name="Visel A."/>
            <person name="Grigoriev I.V."/>
        </authorList>
    </citation>
    <scope>NUCLEOTIDE SEQUENCE [LARGE SCALE GENOMIC DNA]</scope>
    <source>
        <strain evidence="9 10">NRRL 1336</strain>
    </source>
</reference>
<feature type="region of interest" description="Disordered" evidence="7">
    <location>
        <begin position="376"/>
        <end position="470"/>
    </location>
</feature>
<feature type="compositionally biased region" description="Low complexity" evidence="7">
    <location>
        <begin position="191"/>
        <end position="206"/>
    </location>
</feature>
<comment type="caution">
    <text evidence="9">The sequence shown here is derived from an EMBL/GenBank/DDBJ whole genome shotgun (WGS) entry which is preliminary data.</text>
</comment>
<feature type="region of interest" description="Disordered" evidence="7">
    <location>
        <begin position="27"/>
        <end position="115"/>
    </location>
</feature>
<proteinExistence type="predicted"/>
<evidence type="ECO:0000256" key="1">
    <source>
        <dbReference type="ARBA" id="ARBA00004123"/>
    </source>
</evidence>
<evidence type="ECO:0000256" key="4">
    <source>
        <dbReference type="ARBA" id="ARBA00023163"/>
    </source>
</evidence>
<dbReference type="GO" id="GO:0003700">
    <property type="term" value="F:DNA-binding transcription factor activity"/>
    <property type="evidence" value="ECO:0007669"/>
    <property type="project" value="InterPro"/>
</dbReference>
<feature type="compositionally biased region" description="Acidic residues" evidence="7">
    <location>
        <begin position="278"/>
        <end position="291"/>
    </location>
</feature>
<dbReference type="SUPFAM" id="SSF57959">
    <property type="entry name" value="Leucine zipper domain"/>
    <property type="match status" value="1"/>
</dbReference>